<sequence length="785" mass="85673">MTTISSQSYGSGHHLSSKPRRNLVLCDENGKTCTGHWRTRTPHISASCPILEKKKTSIRTSVYPPQVYTRSSVKPHFFLAKFPFARFKTFLLLLLHFCRCTKPHIQMIVPTQSVDLAVRADSSSSSSKASESNSCKGKNANSSACEKPVNEDGLEIGLGVGIPVFVILCILGFFVLKNYRKNKRESLERDPDFDENGEATALPDFPVFTKEDPFAGSQRGYPMMGANRSAQELSKFSTRNMDEGYDGFVLPYHHETGSKASLDEYAKQLMDKNDFRRDSAVHSRTYSHMNPGSLRESPQKSQLGATYTAGQNEPVGRLTHTDFGHANASSTSLGEDKFYNTQETFEDSQNGFDVKYENEPQMADDGIESVKDFSDSDNDETESEETVREERRIPSFDVSSPFDDRHDISTPDEDADAEDAAANTTAKTDTTADSADAPQGSKFVGAPEEADVSGVSDASVAANTSGLSLKKSPRVSTFNALKEDDENMSKEQEEQLARMKSVYQVYFDRSNSVKSEAHGGSFQPDTSQPLPQIDGSNKVNAMLNADTDYTKRHTTASSVYDAVPVFPDETEESSNAQPNGQRYPPQNGHPVQKGTYRAQNGYPQYPNGSNASPNGYPGYSNGSPNAYPGQTSPEETDSVPAELPPLKSLPHASDIRHSTIETFTDYVPRGKVTSPSLRFDSESTFSSPATKSTATFGPASGVPPVLHNPSTDSVPSPSQLARTSVVMLNPVSEIAPSRKYKPAGSLPSGPGSPSLASHNEWATSSDDLIPANRKSAVRRMMNTNF</sequence>
<proteinExistence type="predicted"/>
<dbReference type="EMBL" id="CP038488">
    <property type="protein sequence ID" value="QFZ29251.1"/>
    <property type="molecule type" value="Genomic_DNA"/>
</dbReference>
<accession>A0ACD0WPU9</accession>
<gene>
    <name evidence="1" type="ORF">EJF14_50481</name>
</gene>
<name>A0ACD0WPU9_CLALS</name>
<dbReference type="Proteomes" id="UP000326582">
    <property type="component" value="Chromosome 5"/>
</dbReference>
<evidence type="ECO:0000313" key="2">
    <source>
        <dbReference type="Proteomes" id="UP000326582"/>
    </source>
</evidence>
<protein>
    <submittedName>
        <fullName evidence="1">Uncharacterized protein</fullName>
    </submittedName>
</protein>
<keyword evidence="2" id="KW-1185">Reference proteome</keyword>
<reference evidence="2" key="1">
    <citation type="journal article" date="2019" name="MBio">
        <title>Comparative genomics for the elucidation of multidrug resistance (MDR) in Candida lusitaniae.</title>
        <authorList>
            <person name="Kannan A."/>
            <person name="Asner S.A."/>
            <person name="Trachsel E."/>
            <person name="Kelly S."/>
            <person name="Parker J."/>
            <person name="Sanglard D."/>
        </authorList>
    </citation>
    <scope>NUCLEOTIDE SEQUENCE [LARGE SCALE GENOMIC DNA]</scope>
    <source>
        <strain evidence="2">P1</strain>
    </source>
</reference>
<organism evidence="1 2">
    <name type="scientific">Clavispora lusitaniae</name>
    <name type="common">Candida lusitaniae</name>
    <dbReference type="NCBI Taxonomy" id="36911"/>
    <lineage>
        <taxon>Eukaryota</taxon>
        <taxon>Fungi</taxon>
        <taxon>Dikarya</taxon>
        <taxon>Ascomycota</taxon>
        <taxon>Saccharomycotina</taxon>
        <taxon>Pichiomycetes</taxon>
        <taxon>Metschnikowiaceae</taxon>
        <taxon>Clavispora</taxon>
    </lineage>
</organism>
<evidence type="ECO:0000313" key="1">
    <source>
        <dbReference type="EMBL" id="QFZ29251.1"/>
    </source>
</evidence>